<comment type="caution">
    <text evidence="4">The sequence shown here is derived from an EMBL/GenBank/DDBJ whole genome shotgun (WGS) entry which is preliminary data.</text>
</comment>
<dbReference type="SUPFAM" id="SSF48498">
    <property type="entry name" value="Tetracyclin repressor-like, C-terminal domain"/>
    <property type="match status" value="1"/>
</dbReference>
<dbReference type="PRINTS" id="PR00455">
    <property type="entry name" value="HTHTETR"/>
</dbReference>
<reference evidence="4 5" key="1">
    <citation type="submission" date="2010-04" db="EMBL/GenBank/DDBJ databases">
        <authorList>
            <person name="Qin X."/>
            <person name="Bachman B."/>
            <person name="Battles P."/>
            <person name="Bell A."/>
            <person name="Bess C."/>
            <person name="Bickham C."/>
            <person name="Chaboub L."/>
            <person name="Chen D."/>
            <person name="Coyle M."/>
            <person name="Deiros D.R."/>
            <person name="Dinh H."/>
            <person name="Forbes L."/>
            <person name="Fowler G."/>
            <person name="Francisco L."/>
            <person name="Fu Q."/>
            <person name="Gubbala S."/>
            <person name="Hale W."/>
            <person name="Han Y."/>
            <person name="Hemphill L."/>
            <person name="Highlander S.K."/>
            <person name="Hirani K."/>
            <person name="Hogues M."/>
            <person name="Jackson L."/>
            <person name="Jakkamsetti A."/>
            <person name="Javaid M."/>
            <person name="Jiang H."/>
            <person name="Korchina V."/>
            <person name="Kovar C."/>
            <person name="Lara F."/>
            <person name="Lee S."/>
            <person name="Mata R."/>
            <person name="Mathew T."/>
            <person name="Moen C."/>
            <person name="Morales K."/>
            <person name="Munidasa M."/>
            <person name="Nazareth L."/>
            <person name="Ngo R."/>
            <person name="Nguyen L."/>
            <person name="Okwuonu G."/>
            <person name="Ongeri F."/>
            <person name="Patil S."/>
            <person name="Petrosino J."/>
            <person name="Pham C."/>
            <person name="Pham P."/>
            <person name="Pu L.-L."/>
            <person name="Puazo M."/>
            <person name="Raj R."/>
            <person name="Reid J."/>
            <person name="Rouhana J."/>
            <person name="Saada N."/>
            <person name="Shang Y."/>
            <person name="Simmons D."/>
            <person name="Thornton R."/>
            <person name="Warren J."/>
            <person name="Weissenberger G."/>
            <person name="Zhang J."/>
            <person name="Zhang L."/>
            <person name="Zhou C."/>
            <person name="Zhu D."/>
            <person name="Muzny D."/>
            <person name="Worley K."/>
            <person name="Gibbs R."/>
        </authorList>
    </citation>
    <scope>NUCLEOTIDE SEQUENCE [LARGE SCALE GENOMIC DNA]</scope>
    <source>
        <strain evidence="4 5">ATCC 49957</strain>
    </source>
</reference>
<dbReference type="PANTHER" id="PTHR30055:SF237">
    <property type="entry name" value="TRANSCRIPTIONAL REPRESSOR MCE3R"/>
    <property type="match status" value="1"/>
</dbReference>
<keyword evidence="5" id="KW-1185">Reference proteome</keyword>
<dbReference type="Pfam" id="PF17932">
    <property type="entry name" value="TetR_C_24"/>
    <property type="match status" value="1"/>
</dbReference>
<accession>D5RIV4</accession>
<dbReference type="Pfam" id="PF00440">
    <property type="entry name" value="TetR_N"/>
    <property type="match status" value="1"/>
</dbReference>
<dbReference type="PANTHER" id="PTHR30055">
    <property type="entry name" value="HTH-TYPE TRANSCRIPTIONAL REGULATOR RUTR"/>
    <property type="match status" value="1"/>
</dbReference>
<feature type="DNA-binding region" description="H-T-H motif" evidence="2">
    <location>
        <begin position="21"/>
        <end position="40"/>
    </location>
</feature>
<dbReference type="InterPro" id="IPR001647">
    <property type="entry name" value="HTH_TetR"/>
</dbReference>
<sequence>MAAIRAAGLRLIQAHGYEAMSLRRLAAEVGLQPASLYNHFPTKQALLHGLILEHMEALLSATAAALADCPPDPLARLRGFVAHHLLYHLEKKREVFIANFELRALEGENLRQILALRRRYEALLIRILEEGMAAGQLRPGDARIGAYAILAMLTGACTWYKPEGRLTREEIVRIHTDLVLRGHAA</sequence>
<dbReference type="PROSITE" id="PS50977">
    <property type="entry name" value="HTH_TETR_2"/>
    <property type="match status" value="1"/>
</dbReference>
<dbReference type="InterPro" id="IPR023772">
    <property type="entry name" value="DNA-bd_HTH_TetR-type_CS"/>
</dbReference>
<dbReference type="Gene3D" id="1.10.357.10">
    <property type="entry name" value="Tetracycline Repressor, domain 2"/>
    <property type="match status" value="1"/>
</dbReference>
<dbReference type="GO" id="GO:0000976">
    <property type="term" value="F:transcription cis-regulatory region binding"/>
    <property type="evidence" value="ECO:0007669"/>
    <property type="project" value="TreeGrafter"/>
</dbReference>
<organism evidence="4 5">
    <name type="scientific">Pseudoroseomonas cervicalis ATCC 49957</name>
    <dbReference type="NCBI Taxonomy" id="525371"/>
    <lineage>
        <taxon>Bacteria</taxon>
        <taxon>Pseudomonadati</taxon>
        <taxon>Pseudomonadota</taxon>
        <taxon>Alphaproteobacteria</taxon>
        <taxon>Acetobacterales</taxon>
        <taxon>Roseomonadaceae</taxon>
        <taxon>Roseomonas</taxon>
    </lineage>
</organism>
<evidence type="ECO:0000256" key="1">
    <source>
        <dbReference type="ARBA" id="ARBA00023125"/>
    </source>
</evidence>
<dbReference type="InterPro" id="IPR036271">
    <property type="entry name" value="Tet_transcr_reg_TetR-rel_C_sf"/>
</dbReference>
<dbReference type="SUPFAM" id="SSF46689">
    <property type="entry name" value="Homeodomain-like"/>
    <property type="match status" value="1"/>
</dbReference>
<evidence type="ECO:0000313" key="5">
    <source>
        <dbReference type="Proteomes" id="UP000005324"/>
    </source>
</evidence>
<name>D5RIV4_9PROT</name>
<dbReference type="EMBL" id="ADVL01000169">
    <property type="protein sequence ID" value="EFH12776.1"/>
    <property type="molecule type" value="Genomic_DNA"/>
</dbReference>
<dbReference type="InterPro" id="IPR009057">
    <property type="entry name" value="Homeodomain-like_sf"/>
</dbReference>
<protein>
    <submittedName>
        <fullName evidence="4">Transcriptional regulator, TetR family</fullName>
    </submittedName>
</protein>
<feature type="domain" description="HTH tetR-type" evidence="3">
    <location>
        <begin position="1"/>
        <end position="58"/>
    </location>
</feature>
<evidence type="ECO:0000313" key="4">
    <source>
        <dbReference type="EMBL" id="EFH12776.1"/>
    </source>
</evidence>
<evidence type="ECO:0000259" key="3">
    <source>
        <dbReference type="PROSITE" id="PS50977"/>
    </source>
</evidence>
<dbReference type="Proteomes" id="UP000005324">
    <property type="component" value="Unassembled WGS sequence"/>
</dbReference>
<dbReference type="InterPro" id="IPR050109">
    <property type="entry name" value="HTH-type_TetR-like_transc_reg"/>
</dbReference>
<dbReference type="AlphaFoldDB" id="D5RIV4"/>
<proteinExistence type="predicted"/>
<dbReference type="InterPro" id="IPR041490">
    <property type="entry name" value="KstR2_TetR_C"/>
</dbReference>
<dbReference type="HOGENOM" id="CLU_069356_12_4_5"/>
<dbReference type="GO" id="GO:0003700">
    <property type="term" value="F:DNA-binding transcription factor activity"/>
    <property type="evidence" value="ECO:0007669"/>
    <property type="project" value="TreeGrafter"/>
</dbReference>
<dbReference type="PROSITE" id="PS01081">
    <property type="entry name" value="HTH_TETR_1"/>
    <property type="match status" value="1"/>
</dbReference>
<gene>
    <name evidence="4" type="primary">tetR</name>
    <name evidence="4" type="ORF">HMPREF0731_1014</name>
</gene>
<evidence type="ECO:0000256" key="2">
    <source>
        <dbReference type="PROSITE-ProRule" id="PRU00335"/>
    </source>
</evidence>
<dbReference type="Gene3D" id="1.10.10.60">
    <property type="entry name" value="Homeodomain-like"/>
    <property type="match status" value="1"/>
</dbReference>
<dbReference type="RefSeq" id="WP_007004073.1">
    <property type="nucleotide sequence ID" value="NZ_GG770778.1"/>
</dbReference>
<keyword evidence="1 2" id="KW-0238">DNA-binding</keyword>